<dbReference type="Gene3D" id="3.40.50.2300">
    <property type="match status" value="1"/>
</dbReference>
<dbReference type="PROSITE" id="PS50110">
    <property type="entry name" value="RESPONSE_REGULATORY"/>
    <property type="match status" value="1"/>
</dbReference>
<keyword evidence="4" id="KW-0804">Transcription</keyword>
<dbReference type="SUPFAM" id="SSF46894">
    <property type="entry name" value="C-terminal effector domain of the bipartite response regulators"/>
    <property type="match status" value="1"/>
</dbReference>
<feature type="domain" description="HTH luxR-type" evidence="6">
    <location>
        <begin position="147"/>
        <end position="212"/>
    </location>
</feature>
<dbReference type="SMART" id="SM00421">
    <property type="entry name" value="HTH_LUXR"/>
    <property type="match status" value="1"/>
</dbReference>
<dbReference type="CDD" id="cd06170">
    <property type="entry name" value="LuxR_C_like"/>
    <property type="match status" value="1"/>
</dbReference>
<sequence length="221" mass="24036">MLRIVVVDDQDLVRGGFMMILDAEPDMTVVGEAADGLDAVRVVAETQPDVVVMDIRMPGPIDGIEATRRICETTGARVLMLTTFDLDEHVHDALRAGANGFLLKTMRRAELVDAVRVVAKGEALLAPTVTRRVIADLVRRPRAATRPPALLDELTNREQETLRLVARGLSNAEIATRLSVSDHTVKTHVSNVLTKLGLRDRVQAVIFSYEAGLVSPGEGPD</sequence>
<evidence type="ECO:0000256" key="2">
    <source>
        <dbReference type="ARBA" id="ARBA00023015"/>
    </source>
</evidence>
<dbReference type="Pfam" id="PF00196">
    <property type="entry name" value="GerE"/>
    <property type="match status" value="1"/>
</dbReference>
<feature type="modified residue" description="4-aspartylphosphate" evidence="5">
    <location>
        <position position="54"/>
    </location>
</feature>
<evidence type="ECO:0000256" key="5">
    <source>
        <dbReference type="PROSITE-ProRule" id="PRU00169"/>
    </source>
</evidence>
<evidence type="ECO:0000256" key="4">
    <source>
        <dbReference type="ARBA" id="ARBA00023163"/>
    </source>
</evidence>
<dbReference type="Proteomes" id="UP001519863">
    <property type="component" value="Unassembled WGS sequence"/>
</dbReference>
<dbReference type="Pfam" id="PF00072">
    <property type="entry name" value="Response_reg"/>
    <property type="match status" value="1"/>
</dbReference>
<dbReference type="PANTHER" id="PTHR43214">
    <property type="entry name" value="TWO-COMPONENT RESPONSE REGULATOR"/>
    <property type="match status" value="1"/>
</dbReference>
<dbReference type="SUPFAM" id="SSF52172">
    <property type="entry name" value="CheY-like"/>
    <property type="match status" value="1"/>
</dbReference>
<dbReference type="PANTHER" id="PTHR43214:SF24">
    <property type="entry name" value="TRANSCRIPTIONAL REGULATORY PROTEIN NARL-RELATED"/>
    <property type="match status" value="1"/>
</dbReference>
<evidence type="ECO:0000256" key="1">
    <source>
        <dbReference type="ARBA" id="ARBA00022553"/>
    </source>
</evidence>
<reference evidence="8 9" key="1">
    <citation type="journal article" date="2013" name="Antonie Van Leeuwenhoek">
        <title>Actinoplanes hulinensis sp. nov., a novel actinomycete isolated from soybean root (Glycine max (L.) Merr).</title>
        <authorList>
            <person name="Shen Y."/>
            <person name="Liu C."/>
            <person name="Wang X."/>
            <person name="Zhao J."/>
            <person name="Jia F."/>
            <person name="Zhang Y."/>
            <person name="Wang L."/>
            <person name="Yang D."/>
            <person name="Xiang W."/>
        </authorList>
    </citation>
    <scope>NUCLEOTIDE SEQUENCE [LARGE SCALE GENOMIC DNA]</scope>
    <source>
        <strain evidence="8 9">NEAU-M9</strain>
    </source>
</reference>
<evidence type="ECO:0000313" key="9">
    <source>
        <dbReference type="Proteomes" id="UP001519863"/>
    </source>
</evidence>
<keyword evidence="9" id="KW-1185">Reference proteome</keyword>
<keyword evidence="1 5" id="KW-0597">Phosphoprotein</keyword>
<proteinExistence type="predicted"/>
<dbReference type="InterPro" id="IPR011006">
    <property type="entry name" value="CheY-like_superfamily"/>
</dbReference>
<gene>
    <name evidence="8" type="ORF">KZ829_22040</name>
</gene>
<dbReference type="EMBL" id="JAHXZI010000011">
    <property type="protein sequence ID" value="MBW6436425.1"/>
    <property type="molecule type" value="Genomic_DNA"/>
</dbReference>
<keyword evidence="2" id="KW-0805">Transcription regulation</keyword>
<keyword evidence="3" id="KW-0238">DNA-binding</keyword>
<dbReference type="CDD" id="cd17535">
    <property type="entry name" value="REC_NarL-like"/>
    <property type="match status" value="1"/>
</dbReference>
<dbReference type="InterPro" id="IPR039420">
    <property type="entry name" value="WalR-like"/>
</dbReference>
<evidence type="ECO:0000259" key="7">
    <source>
        <dbReference type="PROSITE" id="PS50110"/>
    </source>
</evidence>
<name>A0ABS7B622_9ACTN</name>
<organism evidence="8 9">
    <name type="scientific">Actinoplanes hulinensis</name>
    <dbReference type="NCBI Taxonomy" id="1144547"/>
    <lineage>
        <taxon>Bacteria</taxon>
        <taxon>Bacillati</taxon>
        <taxon>Actinomycetota</taxon>
        <taxon>Actinomycetes</taxon>
        <taxon>Micromonosporales</taxon>
        <taxon>Micromonosporaceae</taxon>
        <taxon>Actinoplanes</taxon>
    </lineage>
</organism>
<dbReference type="PROSITE" id="PS50043">
    <property type="entry name" value="HTH_LUXR_2"/>
    <property type="match status" value="1"/>
</dbReference>
<evidence type="ECO:0000259" key="6">
    <source>
        <dbReference type="PROSITE" id="PS50043"/>
    </source>
</evidence>
<dbReference type="InterPro" id="IPR058245">
    <property type="entry name" value="NreC/VraR/RcsB-like_REC"/>
</dbReference>
<feature type="domain" description="Response regulatory" evidence="7">
    <location>
        <begin position="3"/>
        <end position="119"/>
    </location>
</feature>
<evidence type="ECO:0000313" key="8">
    <source>
        <dbReference type="EMBL" id="MBW6436425.1"/>
    </source>
</evidence>
<dbReference type="SMART" id="SM00448">
    <property type="entry name" value="REC"/>
    <property type="match status" value="1"/>
</dbReference>
<evidence type="ECO:0000256" key="3">
    <source>
        <dbReference type="ARBA" id="ARBA00023125"/>
    </source>
</evidence>
<dbReference type="InterPro" id="IPR001789">
    <property type="entry name" value="Sig_transdc_resp-reg_receiver"/>
</dbReference>
<dbReference type="InterPro" id="IPR000792">
    <property type="entry name" value="Tscrpt_reg_LuxR_C"/>
</dbReference>
<dbReference type="PROSITE" id="PS00622">
    <property type="entry name" value="HTH_LUXR_1"/>
    <property type="match status" value="1"/>
</dbReference>
<accession>A0ABS7B622</accession>
<dbReference type="PRINTS" id="PR00038">
    <property type="entry name" value="HTHLUXR"/>
</dbReference>
<comment type="caution">
    <text evidence="8">The sequence shown here is derived from an EMBL/GenBank/DDBJ whole genome shotgun (WGS) entry which is preliminary data.</text>
</comment>
<protein>
    <submittedName>
        <fullName evidence="8">Response regulator transcription factor</fullName>
    </submittedName>
</protein>
<dbReference type="InterPro" id="IPR016032">
    <property type="entry name" value="Sig_transdc_resp-reg_C-effctor"/>
</dbReference>